<comment type="caution">
    <text evidence="1">The sequence shown here is derived from an EMBL/GenBank/DDBJ whole genome shotgun (WGS) entry which is preliminary data.</text>
</comment>
<gene>
    <name evidence="1" type="ORF">MEUPH1_LOCUS22779</name>
</gene>
<sequence>MKKHWLKQIYHNHGDNHEKEVKTSIKKEKGFDLFHAKKPRLDIPDTSIKSIIENNDLLALPCSLSYNLKAELKTES</sequence>
<protein>
    <submittedName>
        <fullName evidence="1">Uncharacterized protein</fullName>
    </submittedName>
</protein>
<organism evidence="1 2">
    <name type="scientific">Macrosiphum euphorbiae</name>
    <name type="common">potato aphid</name>
    <dbReference type="NCBI Taxonomy" id="13131"/>
    <lineage>
        <taxon>Eukaryota</taxon>
        <taxon>Metazoa</taxon>
        <taxon>Ecdysozoa</taxon>
        <taxon>Arthropoda</taxon>
        <taxon>Hexapoda</taxon>
        <taxon>Insecta</taxon>
        <taxon>Pterygota</taxon>
        <taxon>Neoptera</taxon>
        <taxon>Paraneoptera</taxon>
        <taxon>Hemiptera</taxon>
        <taxon>Sternorrhyncha</taxon>
        <taxon>Aphidomorpha</taxon>
        <taxon>Aphidoidea</taxon>
        <taxon>Aphididae</taxon>
        <taxon>Macrosiphini</taxon>
        <taxon>Macrosiphum</taxon>
    </lineage>
</organism>
<evidence type="ECO:0000313" key="1">
    <source>
        <dbReference type="EMBL" id="CAI6368418.1"/>
    </source>
</evidence>
<proteinExistence type="predicted"/>
<evidence type="ECO:0000313" key="2">
    <source>
        <dbReference type="Proteomes" id="UP001160148"/>
    </source>
</evidence>
<keyword evidence="2" id="KW-1185">Reference proteome</keyword>
<reference evidence="1 2" key="1">
    <citation type="submission" date="2023-01" db="EMBL/GenBank/DDBJ databases">
        <authorList>
            <person name="Whitehead M."/>
        </authorList>
    </citation>
    <scope>NUCLEOTIDE SEQUENCE [LARGE SCALE GENOMIC DNA]</scope>
</reference>
<name>A0AAV0XKY3_9HEMI</name>
<dbReference type="EMBL" id="CARXXK010000005">
    <property type="protein sequence ID" value="CAI6368418.1"/>
    <property type="molecule type" value="Genomic_DNA"/>
</dbReference>
<dbReference type="AlphaFoldDB" id="A0AAV0XKY3"/>
<accession>A0AAV0XKY3</accession>
<dbReference type="Proteomes" id="UP001160148">
    <property type="component" value="Unassembled WGS sequence"/>
</dbReference>